<accession>A0A4Y7UE60</accession>
<organism evidence="1 2">
    <name type="scientific">Flavobacterium circumlabens</name>
    <dbReference type="NCBI Taxonomy" id="2133765"/>
    <lineage>
        <taxon>Bacteria</taxon>
        <taxon>Pseudomonadati</taxon>
        <taxon>Bacteroidota</taxon>
        <taxon>Flavobacteriia</taxon>
        <taxon>Flavobacteriales</taxon>
        <taxon>Flavobacteriaceae</taxon>
        <taxon>Flavobacterium</taxon>
    </lineage>
</organism>
<reference evidence="1 2" key="1">
    <citation type="journal article" date="2018" name="Syst. Appl. Microbiol.">
        <title>Flavobacterium circumlabens sp. nov. and Flavobacterium cupreum sp. nov., two psychrotrophic species isolated from Antarctic environmental samples.</title>
        <authorList>
            <person name="Kralova S."/>
            <person name="Busse H.J."/>
            <person name="Svec P."/>
            <person name="Maslanova I."/>
            <person name="Stankova E."/>
            <person name="Bartak M."/>
            <person name="Sedlacek I."/>
        </authorList>
    </citation>
    <scope>NUCLEOTIDE SEQUENCE [LARGE SCALE GENOMIC DNA]</scope>
    <source>
        <strain evidence="1 2">CCM 8828</strain>
    </source>
</reference>
<name>A0A4Y7UE60_9FLAO</name>
<proteinExistence type="predicted"/>
<protein>
    <submittedName>
        <fullName evidence="1">Uncharacterized protein</fullName>
    </submittedName>
</protein>
<comment type="caution">
    <text evidence="1">The sequence shown here is derived from an EMBL/GenBank/DDBJ whole genome shotgun (WGS) entry which is preliminary data.</text>
</comment>
<evidence type="ECO:0000313" key="1">
    <source>
        <dbReference type="EMBL" id="TEB44666.1"/>
    </source>
</evidence>
<sequence>MSVIYGENSWHFVIFIKDRKENAQTGKEIFHFTKKIRFDFSKRTSTKYLKPKKMGLSTK</sequence>
<dbReference type="AlphaFoldDB" id="A0A4Y7UE60"/>
<gene>
    <name evidence="1" type="ORF">D0809_05545</name>
</gene>
<dbReference type="Proteomes" id="UP000298340">
    <property type="component" value="Unassembled WGS sequence"/>
</dbReference>
<evidence type="ECO:0000313" key="2">
    <source>
        <dbReference type="Proteomes" id="UP000298340"/>
    </source>
</evidence>
<dbReference type="EMBL" id="QWDN01000002">
    <property type="protein sequence ID" value="TEB44666.1"/>
    <property type="molecule type" value="Genomic_DNA"/>
</dbReference>